<dbReference type="Proteomes" id="UP000199300">
    <property type="component" value="Unassembled WGS sequence"/>
</dbReference>
<dbReference type="GO" id="GO:0000428">
    <property type="term" value="C:DNA-directed RNA polymerase complex"/>
    <property type="evidence" value="ECO:0007669"/>
    <property type="project" value="UniProtKB-KW"/>
</dbReference>
<dbReference type="OrthoDB" id="2300232at2"/>
<proteinExistence type="predicted"/>
<dbReference type="STRING" id="872970.SAMN04488134_105108"/>
<dbReference type="Pfam" id="PF11772">
    <property type="entry name" value="EpuA"/>
    <property type="match status" value="1"/>
</dbReference>
<evidence type="ECO:0000256" key="2">
    <source>
        <dbReference type="SAM" id="Phobius"/>
    </source>
</evidence>
<keyword evidence="3" id="KW-0804">Transcription</keyword>
<feature type="compositionally biased region" description="Basic and acidic residues" evidence="1">
    <location>
        <begin position="13"/>
        <end position="40"/>
    </location>
</feature>
<evidence type="ECO:0000256" key="1">
    <source>
        <dbReference type="SAM" id="MobiDB-lite"/>
    </source>
</evidence>
<feature type="transmembrane region" description="Helical" evidence="2">
    <location>
        <begin position="50"/>
        <end position="76"/>
    </location>
</feature>
<dbReference type="AlphaFoldDB" id="A0A1H8N3J7"/>
<dbReference type="EMBL" id="FODJ01000005">
    <property type="protein sequence ID" value="SEO24140.1"/>
    <property type="molecule type" value="Genomic_DNA"/>
</dbReference>
<name>A0A1H8N3J7_9BACI</name>
<protein>
    <submittedName>
        <fullName evidence="3">DNA-directed RNA polymerase subunit beta</fullName>
    </submittedName>
</protein>
<keyword evidence="4" id="KW-1185">Reference proteome</keyword>
<accession>A0A1H8N3J7</accession>
<evidence type="ECO:0000313" key="3">
    <source>
        <dbReference type="EMBL" id="SEO24140.1"/>
    </source>
</evidence>
<organism evidence="3 4">
    <name type="scientific">Amphibacillus marinus</name>
    <dbReference type="NCBI Taxonomy" id="872970"/>
    <lineage>
        <taxon>Bacteria</taxon>
        <taxon>Bacillati</taxon>
        <taxon>Bacillota</taxon>
        <taxon>Bacilli</taxon>
        <taxon>Bacillales</taxon>
        <taxon>Bacillaceae</taxon>
        <taxon>Amphibacillus</taxon>
    </lineage>
</organism>
<evidence type="ECO:0000313" key="4">
    <source>
        <dbReference type="Proteomes" id="UP000199300"/>
    </source>
</evidence>
<keyword evidence="2" id="KW-0812">Transmembrane</keyword>
<reference evidence="3 4" key="1">
    <citation type="submission" date="2016-10" db="EMBL/GenBank/DDBJ databases">
        <authorList>
            <person name="de Groot N.N."/>
        </authorList>
    </citation>
    <scope>NUCLEOTIDE SEQUENCE [LARGE SCALE GENOMIC DNA]</scope>
    <source>
        <strain evidence="3 4">CGMCC 1.10434</strain>
    </source>
</reference>
<dbReference type="RefSeq" id="WP_091496940.1">
    <property type="nucleotide sequence ID" value="NZ_FODJ01000005.1"/>
</dbReference>
<feature type="region of interest" description="Disordered" evidence="1">
    <location>
        <begin position="1"/>
        <end position="40"/>
    </location>
</feature>
<keyword evidence="2" id="KW-1133">Transmembrane helix</keyword>
<keyword evidence="2" id="KW-0472">Membrane</keyword>
<sequence>MQRSEQEPQAEQLTEKAKQSQDKQLQKEQRKEKRAAKAERKTPIRRIFPIWLRVIVVFMLAILALILGLIVGYSVLGDGEPLDVLRFEFWQHILDIISGVE</sequence>
<dbReference type="InterPro" id="IPR024596">
    <property type="entry name" value="RNApol_su_b/EpuA"/>
</dbReference>
<keyword evidence="3" id="KW-0240">DNA-directed RNA polymerase</keyword>
<gene>
    <name evidence="3" type="ORF">SAMN04488134_105108</name>
</gene>